<comment type="similarity">
    <text evidence="5">Belongs to the bacterial ribosomal protein bL25 family. CTC subfamily.</text>
</comment>
<dbReference type="InterPro" id="IPR001021">
    <property type="entry name" value="Ribosomal_bL25_long"/>
</dbReference>
<dbReference type="Gene3D" id="2.40.240.10">
    <property type="entry name" value="Ribosomal Protein L25, Chain P"/>
    <property type="match status" value="1"/>
</dbReference>
<evidence type="ECO:0000256" key="6">
    <source>
        <dbReference type="SAM" id="MobiDB-lite"/>
    </source>
</evidence>
<dbReference type="NCBIfam" id="TIGR00731">
    <property type="entry name" value="bL25_bact_ctc"/>
    <property type="match status" value="1"/>
</dbReference>
<comment type="subunit">
    <text evidence="5">Part of the 50S ribosomal subunit; part of the 5S rRNA/L5/L18/L25 subcomplex. Contacts the 5S rRNA. Binds to the 5S rRNA independently of L5 and L18.</text>
</comment>
<comment type="function">
    <text evidence="5">This is one of the proteins that binds to the 5S RNA in the ribosome where it forms part of the central protuberance.</text>
</comment>
<dbReference type="InterPro" id="IPR029751">
    <property type="entry name" value="Ribosomal_L25_dom"/>
</dbReference>
<dbReference type="EMBL" id="PQSP01000003">
    <property type="protein sequence ID" value="RUS66849.1"/>
    <property type="molecule type" value="Genomic_DNA"/>
</dbReference>
<dbReference type="Pfam" id="PF01386">
    <property type="entry name" value="Ribosomal_L25p"/>
    <property type="match status" value="1"/>
</dbReference>
<name>A0A433SDL1_9BURK</name>
<comment type="caution">
    <text evidence="9">The sequence shown here is derived from an EMBL/GenBank/DDBJ whole genome shotgun (WGS) entry which is preliminary data.</text>
</comment>
<evidence type="ECO:0000256" key="5">
    <source>
        <dbReference type="HAMAP-Rule" id="MF_01334"/>
    </source>
</evidence>
<evidence type="ECO:0000256" key="4">
    <source>
        <dbReference type="ARBA" id="ARBA00023274"/>
    </source>
</evidence>
<feature type="compositionally biased region" description="Low complexity" evidence="6">
    <location>
        <begin position="193"/>
        <end position="210"/>
    </location>
</feature>
<dbReference type="NCBIfam" id="NF004130">
    <property type="entry name" value="PRK05618.1-5"/>
    <property type="match status" value="1"/>
</dbReference>
<dbReference type="OrthoDB" id="9806411at2"/>
<organism evidence="9 10">
    <name type="scientific">Saezia sanguinis</name>
    <dbReference type="NCBI Taxonomy" id="1965230"/>
    <lineage>
        <taxon>Bacteria</taxon>
        <taxon>Pseudomonadati</taxon>
        <taxon>Pseudomonadota</taxon>
        <taxon>Betaproteobacteria</taxon>
        <taxon>Burkholderiales</taxon>
        <taxon>Saeziaceae</taxon>
        <taxon>Saezia</taxon>
    </lineage>
</organism>
<gene>
    <name evidence="5 9" type="primary">rplY</name>
    <name evidence="5" type="synonym">ctc</name>
    <name evidence="9" type="ORF">CUZ56_01644</name>
</gene>
<dbReference type="NCBIfam" id="NF004612">
    <property type="entry name" value="PRK05943.1"/>
    <property type="match status" value="1"/>
</dbReference>
<sequence length="210" mass="22879">MKFVAFERKEQGTSASRRLRRAGKVPGIVYGNGDALPIELDHNALWHAARKEAFHSSILDMEVDGKVTKVLLRDVQYHAYKPFITHIDFQRVNMKKPITLRVPVHYSGAEESPAVKIDGQMVNYIASELEIQCLPSQLPEFIAVDLSKLEKNGAMHVSDLTLPEGVNVVSHAEEDLTLVTASNIVEETVSDEAPAAPAADAAAPATPAAS</sequence>
<dbReference type="InterPro" id="IPR020930">
    <property type="entry name" value="Ribosomal_uL5_bac-type"/>
</dbReference>
<keyword evidence="10" id="KW-1185">Reference proteome</keyword>
<dbReference type="GO" id="GO:0022625">
    <property type="term" value="C:cytosolic large ribosomal subunit"/>
    <property type="evidence" value="ECO:0007669"/>
    <property type="project" value="TreeGrafter"/>
</dbReference>
<dbReference type="GO" id="GO:0008097">
    <property type="term" value="F:5S rRNA binding"/>
    <property type="evidence" value="ECO:0007669"/>
    <property type="project" value="InterPro"/>
</dbReference>
<dbReference type="InterPro" id="IPR011035">
    <property type="entry name" value="Ribosomal_bL25/Gln-tRNA_synth"/>
</dbReference>
<keyword evidence="4 5" id="KW-0687">Ribonucleoprotein</keyword>
<accession>A0A433SDL1</accession>
<dbReference type="CDD" id="cd00495">
    <property type="entry name" value="Ribosomal_L25_TL5_CTC"/>
    <property type="match status" value="1"/>
</dbReference>
<dbReference type="GO" id="GO:0003735">
    <property type="term" value="F:structural constituent of ribosome"/>
    <property type="evidence" value="ECO:0007669"/>
    <property type="project" value="InterPro"/>
</dbReference>
<dbReference type="HAMAP" id="MF_01334">
    <property type="entry name" value="Ribosomal_bL25_CTC"/>
    <property type="match status" value="1"/>
</dbReference>
<feature type="domain" description="Large ribosomal subunit protein bL25 L25" evidence="7">
    <location>
        <begin position="5"/>
        <end position="89"/>
    </location>
</feature>
<evidence type="ECO:0000313" key="10">
    <source>
        <dbReference type="Proteomes" id="UP000286947"/>
    </source>
</evidence>
<evidence type="ECO:0000256" key="3">
    <source>
        <dbReference type="ARBA" id="ARBA00022980"/>
    </source>
</evidence>
<feature type="domain" description="Large ribosomal subunit protein bL25 beta" evidence="8">
    <location>
        <begin position="98"/>
        <end position="180"/>
    </location>
</feature>
<proteinExistence type="inferred from homology"/>
<feature type="region of interest" description="Disordered" evidence="6">
    <location>
        <begin position="189"/>
        <end position="210"/>
    </location>
</feature>
<protein>
    <recommendedName>
        <fullName evidence="5">Large ribosomal subunit protein bL25</fullName>
    </recommendedName>
    <alternativeName>
        <fullName evidence="5">General stress protein CTC</fullName>
    </alternativeName>
</protein>
<dbReference type="PANTHER" id="PTHR33284:SF1">
    <property type="entry name" value="RIBOSOMAL PROTEIN L25_GLN-TRNA SYNTHETASE, ANTI-CODON-BINDING DOMAIN-CONTAINING PROTEIN"/>
    <property type="match status" value="1"/>
</dbReference>
<dbReference type="InterPro" id="IPR020057">
    <property type="entry name" value="Ribosomal_bL25_b-dom"/>
</dbReference>
<dbReference type="NCBIfam" id="NF004128">
    <property type="entry name" value="PRK05618.1-2"/>
    <property type="match status" value="1"/>
</dbReference>
<dbReference type="Gene3D" id="2.170.120.20">
    <property type="entry name" value="Ribosomal protein L25, beta domain"/>
    <property type="match status" value="1"/>
</dbReference>
<keyword evidence="1 5" id="KW-0699">rRNA-binding</keyword>
<keyword evidence="3 5" id="KW-0689">Ribosomal protein</keyword>
<dbReference type="SUPFAM" id="SSF50715">
    <property type="entry name" value="Ribosomal protein L25-like"/>
    <property type="match status" value="1"/>
</dbReference>
<dbReference type="GO" id="GO:0006412">
    <property type="term" value="P:translation"/>
    <property type="evidence" value="ECO:0007669"/>
    <property type="project" value="UniProtKB-UniRule"/>
</dbReference>
<dbReference type="InterPro" id="IPR037121">
    <property type="entry name" value="Ribosomal_bL25_C"/>
</dbReference>
<evidence type="ECO:0000256" key="1">
    <source>
        <dbReference type="ARBA" id="ARBA00022730"/>
    </source>
</evidence>
<dbReference type="Pfam" id="PF14693">
    <property type="entry name" value="Ribosomal_TL5_C"/>
    <property type="match status" value="1"/>
</dbReference>
<evidence type="ECO:0000259" key="8">
    <source>
        <dbReference type="Pfam" id="PF14693"/>
    </source>
</evidence>
<evidence type="ECO:0000256" key="2">
    <source>
        <dbReference type="ARBA" id="ARBA00022884"/>
    </source>
</evidence>
<reference evidence="9 10" key="1">
    <citation type="submission" date="2018-01" db="EMBL/GenBank/DDBJ databases">
        <title>Saezia sanguinis gen. nov., sp. nov., in the order Burkholderiales isolated from human blood.</title>
        <authorList>
            <person name="Medina-Pascual M.J."/>
            <person name="Valdezate S."/>
            <person name="Monzon S."/>
            <person name="Cuesta I."/>
            <person name="Carrasco G."/>
            <person name="Villalon P."/>
            <person name="Saez-Nieto J.A."/>
        </authorList>
    </citation>
    <scope>NUCLEOTIDE SEQUENCE [LARGE SCALE GENOMIC DNA]</scope>
    <source>
        <strain evidence="9 10">CNM695-12</strain>
    </source>
</reference>
<dbReference type="RefSeq" id="WP_126979852.1">
    <property type="nucleotide sequence ID" value="NZ_PQSP01000003.1"/>
</dbReference>
<dbReference type="InterPro" id="IPR020056">
    <property type="entry name" value="Rbsml_bL25/Gln-tRNA_synth_N"/>
</dbReference>
<evidence type="ECO:0000259" key="7">
    <source>
        <dbReference type="Pfam" id="PF01386"/>
    </source>
</evidence>
<dbReference type="AlphaFoldDB" id="A0A433SDL1"/>
<dbReference type="Proteomes" id="UP000286947">
    <property type="component" value="Unassembled WGS sequence"/>
</dbReference>
<evidence type="ECO:0000313" key="9">
    <source>
        <dbReference type="EMBL" id="RUS66849.1"/>
    </source>
</evidence>
<dbReference type="PANTHER" id="PTHR33284">
    <property type="entry name" value="RIBOSOMAL PROTEIN L25/GLN-TRNA SYNTHETASE, ANTI-CODON-BINDING DOMAIN-CONTAINING PROTEIN"/>
    <property type="match status" value="1"/>
</dbReference>
<keyword evidence="2 5" id="KW-0694">RNA-binding</keyword>